<accession>A0A0S4J6Q5</accession>
<reference evidence="2" key="1">
    <citation type="submission" date="2015-09" db="EMBL/GenBank/DDBJ databases">
        <authorList>
            <consortium name="Pathogen Informatics"/>
        </authorList>
    </citation>
    <scope>NUCLEOTIDE SEQUENCE [LARGE SCALE GENOMIC DNA]</scope>
    <source>
        <strain evidence="2">Lake Konstanz</strain>
    </source>
</reference>
<evidence type="ECO:0000313" key="1">
    <source>
        <dbReference type="EMBL" id="CUG85419.1"/>
    </source>
</evidence>
<keyword evidence="2" id="KW-1185">Reference proteome</keyword>
<evidence type="ECO:0000313" key="2">
    <source>
        <dbReference type="Proteomes" id="UP000051952"/>
    </source>
</evidence>
<dbReference type="EMBL" id="CYKH01001164">
    <property type="protein sequence ID" value="CUG85419.1"/>
    <property type="molecule type" value="Genomic_DNA"/>
</dbReference>
<protein>
    <submittedName>
        <fullName evidence="1">Uncharacterized protein</fullName>
    </submittedName>
</protein>
<name>A0A0S4J6Q5_BODSA</name>
<gene>
    <name evidence="1" type="ORF">BSAL_89760</name>
</gene>
<dbReference type="AlphaFoldDB" id="A0A0S4J6Q5"/>
<proteinExistence type="predicted"/>
<organism evidence="1 2">
    <name type="scientific">Bodo saltans</name>
    <name type="common">Flagellated protozoan</name>
    <dbReference type="NCBI Taxonomy" id="75058"/>
    <lineage>
        <taxon>Eukaryota</taxon>
        <taxon>Discoba</taxon>
        <taxon>Euglenozoa</taxon>
        <taxon>Kinetoplastea</taxon>
        <taxon>Metakinetoplastina</taxon>
        <taxon>Eubodonida</taxon>
        <taxon>Bodonidae</taxon>
        <taxon>Bodo</taxon>
    </lineage>
</organism>
<dbReference type="VEuPathDB" id="TriTrypDB:BSAL_89760"/>
<dbReference type="Proteomes" id="UP000051952">
    <property type="component" value="Unassembled WGS sequence"/>
</dbReference>
<sequence length="1069" mass="124865">MASTYIVNWRRELTKFYKAVLPNLDVDIDDVLSEFRGYEEALWFSLCGRYGVDPETLTTSPDDSETEKFQFLFRVMKIYARYSPAKLLDVDSVLSLGQQSGFQSVLHRLEVKYGREPRTEEMTTKERVVFWFAYYGEGERIEGAEKLLTVFEGHEEALWQRLTNDLGQEPRIELACDPREPRLRLARILQYYDPNSSGKLEYLYVKNVGNFLRCFALLQRRYGREPLPEDVKLMVAHRHALRDQQHLDESINLVKLMQVAETEAKRREQMAAKASDIVEFASTAHLVTLRNDIPTRDKSIIMVRRMVAENDNYNQRQLRSTTEEVLRAYSRLLLPSLDQLVSNRFGPVKEALDWLCYLDFLFTNALPLSSDPTLRQVASLLEIRFGDRVGEITAAGGVEAFVNGVDRSTHNDWIRYLVNVHGMPNEHTIGVRNRNITHFLYYNPSRTVADAEAYMLKAQRVYPLVEEALTATFGEEPPAPPVNLDRVARVLERYAPHRLPFVEDVIEAHCLYRDRPDDVLRRVCRTYGPELTKVFAMLELLFGEECERRFQIFVAETRVREILARRFAAAVDSASDIYNIIEERAAKEASLKMEMQLNRIRKQQEDIEAQGATAQSRVNLLHQETFKEEELARFRVIEEESEAFEDLQGSYAALFDVWDETLNLELAELLKRQKHYDDFQLGLTPIREIMIVEAKQLHAFLGQREIWRQKWLEDERQRDQMIETLVEERRSSKAIAAQQMEDALLVSAAFSDAREHELLIKERFAALNEQAMHVLRYNAELQRKRAEIRANGSRVLAHVETHRGLHANCRFTDANYNVSVTPRIFTPQKVISDEDLERDIPDRKEILTSQVAEYLEYLFSNYEPTRTGTERDLLKQYEGREAQLVLGLEQKYNIHRWMESRTKERLDAYLSKMAPHLRDESTTILRRFAGQEESMWKYLSQVYGPVPQLQAKEMRLYLKNRLVRYLRTNAPHLLLDADMMVDRCDDNGDKMFERLTSEYGPEPRDVARDTLERKLRSFYKRRHMHRSLESTAILARRFVGREHLLSNLIAEKFGESFDGEMPDADEMLL</sequence>